<evidence type="ECO:0000313" key="1">
    <source>
        <dbReference type="EMBL" id="KAK1837711.1"/>
    </source>
</evidence>
<organism evidence="1 2">
    <name type="scientific">Colletotrichum chrysophilum</name>
    <dbReference type="NCBI Taxonomy" id="1836956"/>
    <lineage>
        <taxon>Eukaryota</taxon>
        <taxon>Fungi</taxon>
        <taxon>Dikarya</taxon>
        <taxon>Ascomycota</taxon>
        <taxon>Pezizomycotina</taxon>
        <taxon>Sordariomycetes</taxon>
        <taxon>Hypocreomycetidae</taxon>
        <taxon>Glomerellales</taxon>
        <taxon>Glomerellaceae</taxon>
        <taxon>Colletotrichum</taxon>
        <taxon>Colletotrichum gloeosporioides species complex</taxon>
    </lineage>
</organism>
<accession>A0AAD8ZXW1</accession>
<comment type="caution">
    <text evidence="1">The sequence shown here is derived from an EMBL/GenBank/DDBJ whole genome shotgun (WGS) entry which is preliminary data.</text>
</comment>
<protein>
    <submittedName>
        <fullName evidence="1">Uncharacterized protein</fullName>
    </submittedName>
</protein>
<dbReference type="EMBL" id="JAQOWY010001048">
    <property type="protein sequence ID" value="KAK1837711.1"/>
    <property type="molecule type" value="Genomic_DNA"/>
</dbReference>
<proteinExistence type="predicted"/>
<dbReference type="Proteomes" id="UP001243330">
    <property type="component" value="Unassembled WGS sequence"/>
</dbReference>
<gene>
    <name evidence="1" type="ORF">CCHR01_19663</name>
</gene>
<evidence type="ECO:0000313" key="2">
    <source>
        <dbReference type="Proteomes" id="UP001243330"/>
    </source>
</evidence>
<reference evidence="1" key="1">
    <citation type="submission" date="2023-01" db="EMBL/GenBank/DDBJ databases">
        <title>Colletotrichum chrysophilum M932 genome sequence.</title>
        <authorList>
            <person name="Baroncelli R."/>
        </authorList>
    </citation>
    <scope>NUCLEOTIDE SEQUENCE</scope>
    <source>
        <strain evidence="1">M932</strain>
    </source>
</reference>
<dbReference type="AlphaFoldDB" id="A0AAD8ZXW1"/>
<keyword evidence="2" id="KW-1185">Reference proteome</keyword>
<sequence length="86" mass="9800">WLTIRCSRHYHISAFFEGLIGLTHRETERAYTTLVVCVTMELSRLLRISHSGLKTPDATRPSLGSPMSRGFERGLVEQNELVIYHG</sequence>
<name>A0AAD8ZXW1_9PEZI</name>
<feature type="non-terminal residue" evidence="1">
    <location>
        <position position="1"/>
    </location>
</feature>